<feature type="repeat" description="HEAT" evidence="4">
    <location>
        <begin position="1491"/>
        <end position="1529"/>
    </location>
</feature>
<dbReference type="InParanoid" id="Q6CK97"/>
<dbReference type="GO" id="GO:0030295">
    <property type="term" value="F:protein kinase activator activity"/>
    <property type="evidence" value="ECO:0007669"/>
    <property type="project" value="UniProtKB-ARBA"/>
</dbReference>
<dbReference type="GO" id="GO:1904688">
    <property type="term" value="P:regulation of cytoplasmic translational initiation"/>
    <property type="evidence" value="ECO:0007669"/>
    <property type="project" value="UniProtKB-ARBA"/>
</dbReference>
<dbReference type="FunFam" id="1.25.10.10:FF:000090">
    <property type="entry name" value="eIF-2-alpha kinase activator GCN1"/>
    <property type="match status" value="1"/>
</dbReference>
<dbReference type="EMBL" id="CR382126">
    <property type="protein sequence ID" value="CAG98350.1"/>
    <property type="molecule type" value="Genomic_DNA"/>
</dbReference>
<accession>Q6CK97</accession>
<dbReference type="InterPro" id="IPR056810">
    <property type="entry name" value="GNC1-like_N"/>
</dbReference>
<dbReference type="STRING" id="284590.Q6CK97"/>
<dbReference type="GO" id="GO:0034198">
    <property type="term" value="P:cellular response to amino acid starvation"/>
    <property type="evidence" value="ECO:0007669"/>
    <property type="project" value="TreeGrafter"/>
</dbReference>
<proteinExistence type="inferred from homology"/>
<dbReference type="KEGG" id="kla:KLLA0_F12430g"/>
<dbReference type="InterPro" id="IPR056809">
    <property type="entry name" value="HEAT_GCN1_fung"/>
</dbReference>
<protein>
    <recommendedName>
        <fullName evidence="3">eIF-2-alpha kinase activator GCN1</fullName>
    </recommendedName>
</protein>
<dbReference type="PANTHER" id="PTHR23346:SF7">
    <property type="entry name" value="STALLED RIBOSOME SENSOR GCN1"/>
    <property type="match status" value="1"/>
</dbReference>
<dbReference type="InterPro" id="IPR011989">
    <property type="entry name" value="ARM-like"/>
</dbReference>
<keyword evidence="2" id="KW-0677">Repeat</keyword>
<dbReference type="InterPro" id="IPR022716">
    <property type="entry name" value="Gcn1_N"/>
</dbReference>
<dbReference type="PANTHER" id="PTHR23346">
    <property type="entry name" value="TRANSLATIONAL ACTIVATOR GCN1-RELATED"/>
    <property type="match status" value="1"/>
</dbReference>
<dbReference type="InterPro" id="IPR016024">
    <property type="entry name" value="ARM-type_fold"/>
</dbReference>
<organism evidence="6 7">
    <name type="scientific">Kluyveromyces lactis (strain ATCC 8585 / CBS 2359 / DSM 70799 / NBRC 1267 / NRRL Y-1140 / WM37)</name>
    <name type="common">Yeast</name>
    <name type="synonym">Candida sphaerica</name>
    <dbReference type="NCBI Taxonomy" id="284590"/>
    <lineage>
        <taxon>Eukaryota</taxon>
        <taxon>Fungi</taxon>
        <taxon>Dikarya</taxon>
        <taxon>Ascomycota</taxon>
        <taxon>Saccharomycotina</taxon>
        <taxon>Saccharomycetes</taxon>
        <taxon>Saccharomycetales</taxon>
        <taxon>Saccharomycetaceae</taxon>
        <taxon>Kluyveromyces</taxon>
    </lineage>
</organism>
<keyword evidence="7" id="KW-1185">Reference proteome</keyword>
<dbReference type="SMART" id="SM01349">
    <property type="entry name" value="TOG"/>
    <property type="match status" value="1"/>
</dbReference>
<dbReference type="Pfam" id="PF24993">
    <property type="entry name" value="GNC1_N"/>
    <property type="match status" value="1"/>
</dbReference>
<dbReference type="eggNOG" id="KOG1242">
    <property type="taxonomic scope" value="Eukaryota"/>
</dbReference>
<dbReference type="Pfam" id="PF12074">
    <property type="entry name" value="Gcn1_N"/>
    <property type="match status" value="2"/>
</dbReference>
<dbReference type="PaxDb" id="284590-Q6CK97"/>
<dbReference type="SUPFAM" id="SSF48371">
    <property type="entry name" value="ARM repeat"/>
    <property type="match status" value="4"/>
</dbReference>
<evidence type="ECO:0000256" key="4">
    <source>
        <dbReference type="PROSITE-ProRule" id="PRU00103"/>
    </source>
</evidence>
<dbReference type="OMA" id="KYATQRG"/>
<evidence type="ECO:0000313" key="6">
    <source>
        <dbReference type="EMBL" id="CAG98350.1"/>
    </source>
</evidence>
<dbReference type="GO" id="GO:0005829">
    <property type="term" value="C:cytosol"/>
    <property type="evidence" value="ECO:0007669"/>
    <property type="project" value="TreeGrafter"/>
</dbReference>
<dbReference type="InterPro" id="IPR057546">
    <property type="entry name" value="HEAT_GCN1"/>
</dbReference>
<dbReference type="Pfam" id="PF24987">
    <property type="entry name" value="HEAT_EF3_N"/>
    <property type="match status" value="1"/>
</dbReference>
<sequence length="2671" mass="297229">MSTWENLEPVLYRDCHASLLTVRLPVLRSALELLKSNDKSKTDSSALELIFNCVLSTYDLYQDKESKVLVTSILVQLFETDPIYCKKISDFVIKTASTQNCPSKAVTDYLNLLEWVLKFLNLIYEQSDELFNVYWKEIVHAYVMLVAAIETILDTHEPFKKDLNKQNQHRKRLRLCVFQQSVKSFVSCVNLESTTDSKSNIVDDVIPLLLDNYSKLKLPNTGVVITLGSLVHSVLQCQAKKPIPLHSLEQLTERLVEYLGKEVILAKELPSAFCLELFLKEFLYSFVTEEQVQKHLIPSFEKANLRSPETSFTQSAEFYSAFNSNKVNSLGLFVSSKCITQTFTSFKSSKDIVRESSLKSLISLLRSICSDSCDESSLQKLVDEAFKNMKTNLNTDYKIIISNLLINVPTFSNQVSSKIVDGLRTYISKESNETALNIMLSAFFHHLSSLETADEVSIAAIKSGFNENKLPLRKIWYNSFLSNLNTAKLNIIVQLEDETLAYLKEVCNNPLKNGEGSAYGCFVYIQHLIDLSATAILSKIDDILEAHKESYGLSWIYVTLSTQVPFEQRKQALQLLNCAFYRNPQFVGNAIIDAFETLSKQKNDTLSRISFCFAAPLFNTLSQKLSDKSVSVHLLTRLLVLSQLDGIKLKNGWAGLVLNAELDPSEIVRQYGEKLFDNMMYLLNSADKTTPELRRAIIKAISHLSFINPEITSPLVASMIQLNLDTTKLSAVTEQEIEIWNGKEGTLVVDVLSAKQSAILNNKNSKDYEILKWQESIRKDQAKKGSKKLNKEEQQIVDEQLKKESNVRSSINELVLSVKCVIDIISQLASEANLLDNGIKYWFPTSVNSLLDILQQKNFYLLFGSLGFDVFLQLSFLLDDRLGMFAKTVGYATMIVHRVPHLLSDLNSETKLELISTALFKIKHGCRQIPFQSMALTYILPLLVKVMEIGKKVAIKNANKPTNRSEFVEEDPEEEQLLLALDIISTHGEAFQDTSIPRQSIVSVLLSLLALPSKAKLAKEYFISLCQNISIHPTKEDLCLLLKSLLTSNQFVQATVLEALDDEYDLEPLMEYSPEVYITCFNEDENNRDIANFIWKSNEFKVMDQLVNDLLNFFEQEDSGLRLFTARAYASAVSELQLENPDSFNRYFHELLNFYALKSEPPKDILDDYGLVKISATEQKDPWEARSTTAIALKELCRAFSSSPGAVVEFVHFLIDSGALGDREEIVRQEMKEAGIEIINYHGSKYLQDLMPIFENFLSSSTDVLMKENVVILYGSLARHLKQDDPRIRTIAERLLSSLQTPSEELQKSISKCLSALVPLFQSSAQEYIDFSLQALFDSPAPNQIRRGAAWGIAGLVKGYGISALSDFDVIRSLIEGSEDKKDPRCRESVAYGFECLSLVLGKFFEPYVIEILPNILKNLGDPVPEVREATAQATKAIMSSTTSFGVKKLIPVAVSNLDDISWRTKRGSVELLGNMAYLDPTQLSASLSTIVPEIVGVLNDTHKEVRKAADESLNRFGEVIRNPEIQKLVPTLINAIGDPTKYTEDALDALIQTQFVHYIDGPSLALIIHVIHRGMRDRSANTKRKACKIVGNMAILVDTRDLVPYLQQLIDEVEIAMVDPVPNTRATAARALGALVERLGEEQFPDLIPRLMSTLSDNTKSGDRMGSAQALAEVISGLGLSKLEELLPTILSGVTNYRAYVREGFMPLMLFLPVCFGQQFAPYINKIIQPILSGLADPDENIRDTALKAGKLIVKNYATKAIDLLLPELENGMFDENERIRLSSVQLAGDLLFQVTGISSKNEFDEEDAEYNSEVSKQMVEVLGEERRARILSALFVCRSDVSGIVRATTVDIWKALVPNTPRTIKEILPELTSTIVIHLASSSRTLRIIAAQTLGDLVRRVGGNALSQLLPTLKQSLDTSIDSNSKQGVCIALHELIVSSSSDSLEAFQSVIVDIICSTVIDGDETVREAAATCFDAYQEVMGKVAIDEIIPFLLNKLKEEENSQYALSALQEIMSTKSEVIFPILIPTLLTPPIDAFKANALGSLAEVAGPALYKRTSTIINSVVNALIETDNTETKHSLESTLDKIFLSITDYEGLHPLLQQIMSLLKHEDVAKRIVVLERLPTFFDNTTLDYNIYTSDIATNAILSLDESDPRIVEANFNALTSLVKNQDKSMLEKLIKPAKQALLMTGKQGEDLAAFKLPKGPSCVLPIFLHGLMYGSGDEREASALAIADIVSKTPAAGLKSYVTVITGPLIRVVGERFNSDIKAAILYALNILFAKIPQLLRPFIPQLQRTFVKSLSDPTNEVLRLRAAKALGTLIEYQPRVDPLVVELVTGAKQSDDDGVKTAMLKALLEAVSKAGSKLNQTSKTNILNLIEEEMLSANDKLAVAYAKLIGSLSSILSTEEAATILKSKVLESSLTEDSGKFGILTLNSFLKDAPSHVFGTGLIDECVNYIIDATNSSNAYFSDNGLLAIGKTLLLEGETRTPYSKLDASEPFHLGTDNINSLVSQLAKCMLKPNSNSLDSRRLALVVVRTLARFKYAETIENNYDLLAPSVFSCLRDTVIPIKLAAEKAYLAMFHLVEEENLETFTSWFSKLEGSTIQNSIGDTLQLRSLGDYTKRVGKRLAAVERDKIAAGGDAEAMFSDRFEDENEIWTVGGVELNTDI</sequence>
<dbReference type="Proteomes" id="UP000000598">
    <property type="component" value="Chromosome F"/>
</dbReference>
<dbReference type="InterPro" id="IPR021133">
    <property type="entry name" value="HEAT_type_2"/>
</dbReference>
<feature type="repeat" description="HEAT" evidence="4">
    <location>
        <begin position="1648"/>
        <end position="1687"/>
    </location>
</feature>
<evidence type="ECO:0000256" key="3">
    <source>
        <dbReference type="ARBA" id="ARBA00072275"/>
    </source>
</evidence>
<dbReference type="PROSITE" id="PS50077">
    <property type="entry name" value="HEAT_REPEAT"/>
    <property type="match status" value="4"/>
</dbReference>
<dbReference type="HOGENOM" id="CLU_000504_2_0_1"/>
<dbReference type="Pfam" id="PF23271">
    <property type="entry name" value="HEAT_GCN1"/>
    <property type="match status" value="1"/>
</dbReference>
<dbReference type="Pfam" id="PF24984">
    <property type="entry name" value="HEAT_EF3_GNC1"/>
    <property type="match status" value="1"/>
</dbReference>
<feature type="repeat" description="HEAT" evidence="4">
    <location>
        <begin position="1412"/>
        <end position="1450"/>
    </location>
</feature>
<dbReference type="Pfam" id="PF24916">
    <property type="entry name" value="HEAT_GCN1_fung"/>
    <property type="match status" value="1"/>
</dbReference>
<evidence type="ECO:0000259" key="5">
    <source>
        <dbReference type="SMART" id="SM01349"/>
    </source>
</evidence>
<feature type="repeat" description="HEAT" evidence="4">
    <location>
        <begin position="1603"/>
        <end position="1648"/>
    </location>
</feature>
<feature type="domain" description="TOG" evidence="5">
    <location>
        <begin position="1322"/>
        <end position="1550"/>
    </location>
</feature>
<dbReference type="Pfam" id="PF25801">
    <property type="entry name" value="HEAT_GCN1_C_2"/>
    <property type="match status" value="1"/>
</dbReference>
<evidence type="ECO:0000256" key="2">
    <source>
        <dbReference type="ARBA" id="ARBA00022737"/>
    </source>
</evidence>
<name>Q6CK97_KLULA</name>
<dbReference type="FunCoup" id="Q6CK97">
    <property type="interactions" value="1533"/>
</dbReference>
<evidence type="ECO:0000256" key="1">
    <source>
        <dbReference type="ARBA" id="ARBA00007366"/>
    </source>
</evidence>
<dbReference type="Gene3D" id="1.25.10.10">
    <property type="entry name" value="Leucine-rich Repeat Variant"/>
    <property type="match status" value="5"/>
</dbReference>
<dbReference type="InterPro" id="IPR034085">
    <property type="entry name" value="TOG"/>
</dbReference>
<reference evidence="6 7" key="1">
    <citation type="journal article" date="2004" name="Nature">
        <title>Genome evolution in yeasts.</title>
        <authorList>
            <consortium name="Genolevures"/>
            <person name="Dujon B."/>
            <person name="Sherman D."/>
            <person name="Fischer G."/>
            <person name="Durrens P."/>
            <person name="Casaregola S."/>
            <person name="Lafontaine I."/>
            <person name="de Montigny J."/>
            <person name="Marck C."/>
            <person name="Neuveglise C."/>
            <person name="Talla E."/>
            <person name="Goffard N."/>
            <person name="Frangeul L."/>
            <person name="Aigle M."/>
            <person name="Anthouard V."/>
            <person name="Babour A."/>
            <person name="Barbe V."/>
            <person name="Barnay S."/>
            <person name="Blanchin S."/>
            <person name="Beckerich J.M."/>
            <person name="Beyne E."/>
            <person name="Bleykasten C."/>
            <person name="Boisrame A."/>
            <person name="Boyer J."/>
            <person name="Cattolico L."/>
            <person name="Confanioleri F."/>
            <person name="de Daruvar A."/>
            <person name="Despons L."/>
            <person name="Fabre E."/>
            <person name="Fairhead C."/>
            <person name="Ferry-Dumazet H."/>
            <person name="Groppi A."/>
            <person name="Hantraye F."/>
            <person name="Hennequin C."/>
            <person name="Jauniaux N."/>
            <person name="Joyet P."/>
            <person name="Kachouri R."/>
            <person name="Kerrest A."/>
            <person name="Koszul R."/>
            <person name="Lemaire M."/>
            <person name="Lesur I."/>
            <person name="Ma L."/>
            <person name="Muller H."/>
            <person name="Nicaud J.M."/>
            <person name="Nikolski M."/>
            <person name="Oztas S."/>
            <person name="Ozier-Kalogeropoulos O."/>
            <person name="Pellenz S."/>
            <person name="Potier S."/>
            <person name="Richard G.F."/>
            <person name="Straub M.L."/>
            <person name="Suleau A."/>
            <person name="Swennene D."/>
            <person name="Tekaia F."/>
            <person name="Wesolowski-Louvel M."/>
            <person name="Westhof E."/>
            <person name="Wirth B."/>
            <person name="Zeniou-Meyer M."/>
            <person name="Zivanovic I."/>
            <person name="Bolotin-Fukuhara M."/>
            <person name="Thierry A."/>
            <person name="Bouchier C."/>
            <person name="Caudron B."/>
            <person name="Scarpelli C."/>
            <person name="Gaillardin C."/>
            <person name="Weissenbach J."/>
            <person name="Wincker P."/>
            <person name="Souciet J.L."/>
        </authorList>
    </citation>
    <scope>NUCLEOTIDE SEQUENCE [LARGE SCALE GENOMIC DNA]</scope>
    <source>
        <strain evidence="7">ATCC 8585 / CBS 2359 / DSM 70799 / NBRC 1267 / NRRL Y-1140 / WM37</strain>
    </source>
</reference>
<comment type="similarity">
    <text evidence="1">Belongs to the GCN1 family.</text>
</comment>
<gene>
    <name evidence="6" type="ORF">KLLA0_F12430g</name>
</gene>
<evidence type="ECO:0000313" key="7">
    <source>
        <dbReference type="Proteomes" id="UP000000598"/>
    </source>
</evidence>